<dbReference type="Proteomes" id="UP000663831">
    <property type="component" value="Unassembled WGS sequence"/>
</dbReference>
<name>A0A8H3CSV3_9AGAM</name>
<protein>
    <submittedName>
        <fullName evidence="1">Uncharacterized protein</fullName>
    </submittedName>
</protein>
<comment type="caution">
    <text evidence="1">The sequence shown here is derived from an EMBL/GenBank/DDBJ whole genome shotgun (WGS) entry which is preliminary data.</text>
</comment>
<dbReference type="AlphaFoldDB" id="A0A8H3CSV3"/>
<proteinExistence type="predicted"/>
<accession>A0A8H3CSV3</accession>
<gene>
    <name evidence="1" type="ORF">RDB_LOCUS115304</name>
</gene>
<organism evidence="1 2">
    <name type="scientific">Rhizoctonia solani</name>
    <dbReference type="NCBI Taxonomy" id="456999"/>
    <lineage>
        <taxon>Eukaryota</taxon>
        <taxon>Fungi</taxon>
        <taxon>Dikarya</taxon>
        <taxon>Basidiomycota</taxon>
        <taxon>Agaricomycotina</taxon>
        <taxon>Agaricomycetes</taxon>
        <taxon>Cantharellales</taxon>
        <taxon>Ceratobasidiaceae</taxon>
        <taxon>Rhizoctonia</taxon>
    </lineage>
</organism>
<evidence type="ECO:0000313" key="1">
    <source>
        <dbReference type="EMBL" id="CAE6497412.1"/>
    </source>
</evidence>
<sequence>VECLPSINSQLTKTPYVASNRDRIVFALFKMAAGSKCLMNLCIFDAIIAHIDGKTIIHLAVTCRWVWDVLKRSHASWRRALLSHEDFAPFLGAYRRTAHTLVVLHFSSECVMCGRHTGNPILSNYAVRLCDDCSTRHLVAMGTHSIWQNGPQLAIEPVFLPDIDKMLPMPNVAQVYPAQVPQILPVNFDSYLTPQQEPAERIVTRLEATAPSMEFYTDSYLNPVYSSPAKIDLDCGFPTDLEDEVFEGFTGTPALSYDPTNHHGPCMFSWQ</sequence>
<evidence type="ECO:0000313" key="2">
    <source>
        <dbReference type="Proteomes" id="UP000663831"/>
    </source>
</evidence>
<dbReference type="EMBL" id="CAJMWV010004356">
    <property type="protein sequence ID" value="CAE6497412.1"/>
    <property type="molecule type" value="Genomic_DNA"/>
</dbReference>
<feature type="non-terminal residue" evidence="1">
    <location>
        <position position="271"/>
    </location>
</feature>
<reference evidence="1" key="1">
    <citation type="submission" date="2021-01" db="EMBL/GenBank/DDBJ databases">
        <authorList>
            <person name="Kaushik A."/>
        </authorList>
    </citation>
    <scope>NUCLEOTIDE SEQUENCE</scope>
    <source>
        <strain evidence="1">AG3-1AP</strain>
    </source>
</reference>